<evidence type="ECO:0000256" key="7">
    <source>
        <dbReference type="ARBA" id="ARBA00022692"/>
    </source>
</evidence>
<dbReference type="EMBL" id="LK052938">
    <property type="protein sequence ID" value="CDR38277.1"/>
    <property type="molecule type" value="Genomic_DNA"/>
</dbReference>
<evidence type="ECO:0000256" key="4">
    <source>
        <dbReference type="ARBA" id="ARBA00010701"/>
    </source>
</evidence>
<feature type="compositionally biased region" description="Basic and acidic residues" evidence="19">
    <location>
        <begin position="355"/>
        <end position="374"/>
    </location>
</feature>
<dbReference type="GO" id="GO:0004806">
    <property type="term" value="F:triacylglycerol lipase activity"/>
    <property type="evidence" value="ECO:0007669"/>
    <property type="project" value="UniProtKB-EC"/>
</dbReference>
<dbReference type="GO" id="GO:0034727">
    <property type="term" value="P:piecemeal microautophagy of the nucleus"/>
    <property type="evidence" value="ECO:0007669"/>
    <property type="project" value="TreeGrafter"/>
</dbReference>
<evidence type="ECO:0000256" key="5">
    <source>
        <dbReference type="ARBA" id="ARBA00011137"/>
    </source>
</evidence>
<dbReference type="CDD" id="cd00519">
    <property type="entry name" value="Lipase_3"/>
    <property type="match status" value="1"/>
</dbReference>
<evidence type="ECO:0000259" key="21">
    <source>
        <dbReference type="Pfam" id="PF01764"/>
    </source>
</evidence>
<keyword evidence="20" id="KW-0732">Signal</keyword>
<evidence type="ECO:0000256" key="8">
    <source>
        <dbReference type="ARBA" id="ARBA00022753"/>
    </source>
</evidence>
<evidence type="ECO:0000256" key="3">
    <source>
        <dbReference type="ARBA" id="ARBA00004343"/>
    </source>
</evidence>
<evidence type="ECO:0000256" key="9">
    <source>
        <dbReference type="ARBA" id="ARBA00022801"/>
    </source>
</evidence>
<dbReference type="GO" id="GO:0006660">
    <property type="term" value="P:phosphatidylserine catabolic process"/>
    <property type="evidence" value="ECO:0007669"/>
    <property type="project" value="TreeGrafter"/>
</dbReference>
<keyword evidence="10" id="KW-0442">Lipid degradation</keyword>
<evidence type="ECO:0000256" key="16">
    <source>
        <dbReference type="ARBA" id="ARBA00023180"/>
    </source>
</evidence>
<keyword evidence="14" id="KW-0443">Lipid metabolism</keyword>
<evidence type="ECO:0000313" key="22">
    <source>
        <dbReference type="EMBL" id="CDR38277.1"/>
    </source>
</evidence>
<keyword evidence="13" id="KW-0072">Autophagy</keyword>
<sequence>MLLRSPSALLLSLSAACALQIPFSARTPLDDARPTFPPLSASAGVSAGQGLRSLTLRHAVHLSTTEQHLPPSKRDYSSGELDVLADLTTYSNTQHVKTRRIRTQRPSSQAAFQAARRASYFTPQRAMGLGRLPTLQELEDAALGSTLEWDEVEVEVPDTRDVETLAAFGKMTSNAYTTPDAGNWYDIGSGWNRSDSFGWKEDGIRGHVFADETNSTVVIAIKGTSAFIVGGDSGTSKNDKINDNLFFSCCCARVDWSWSTVCDCYDGNRQCRQDCIEEAVMTKSAYYPVATDLYNNVSAIYPHAQIWLAGHSLGGALAAMLSRTYGVPSISFESPGDLLPSRRLHLPLPPPPRNRSRDHLTSHDDKRPKRSFDDELTTHVYHSADPIPNGVCTGAFSTCGLVGFALESRCHTGKTIMYDTVGRLGWSVDIRTHSIHVIVDKLLVDDWGVKPSEVDGSATGSLEAAGLRRKRGGWFGWWPGRGRKDEDDKGGDKEEEPEPEDGQHGGRGVPEPHFEDETCSDCEKWTYV</sequence>
<dbReference type="GO" id="GO:0004620">
    <property type="term" value="F:phospholipase activity"/>
    <property type="evidence" value="ECO:0007669"/>
    <property type="project" value="TreeGrafter"/>
</dbReference>
<evidence type="ECO:0000256" key="10">
    <source>
        <dbReference type="ARBA" id="ARBA00022963"/>
    </source>
</evidence>
<keyword evidence="7" id="KW-0812">Transmembrane</keyword>
<dbReference type="InterPro" id="IPR029058">
    <property type="entry name" value="AB_hydrolase_fold"/>
</dbReference>
<evidence type="ECO:0000256" key="19">
    <source>
        <dbReference type="SAM" id="MobiDB-lite"/>
    </source>
</evidence>
<dbReference type="GO" id="GO:0005775">
    <property type="term" value="C:vacuolar lumen"/>
    <property type="evidence" value="ECO:0007669"/>
    <property type="project" value="TreeGrafter"/>
</dbReference>
<dbReference type="InterPro" id="IPR002921">
    <property type="entry name" value="Fungal_lipase-type"/>
</dbReference>
<evidence type="ECO:0000256" key="6">
    <source>
        <dbReference type="ARBA" id="ARBA00013279"/>
    </source>
</evidence>
<comment type="subunit">
    <text evidence="5">Binds to both phosphatidylinositol (PI) and phosphatidylinositol 3,5-bisphosphate (PIP2).</text>
</comment>
<keyword evidence="9" id="KW-0378">Hydrolase</keyword>
<keyword evidence="8" id="KW-0967">Endosome</keyword>
<dbReference type="AlphaFoldDB" id="A0A061ASB8"/>
<protein>
    <recommendedName>
        <fullName evidence="6">triacylglycerol lipase</fullName>
        <ecNumber evidence="6">3.1.1.3</ecNumber>
    </recommendedName>
    <alternativeName>
        <fullName evidence="18">Autophagy-related protein 15</fullName>
    </alternativeName>
</protein>
<comment type="catalytic activity">
    <reaction evidence="1">
        <text>a triacylglycerol + H2O = a diacylglycerol + a fatty acid + H(+)</text>
        <dbReference type="Rhea" id="RHEA:12044"/>
        <dbReference type="ChEBI" id="CHEBI:15377"/>
        <dbReference type="ChEBI" id="CHEBI:15378"/>
        <dbReference type="ChEBI" id="CHEBI:17855"/>
        <dbReference type="ChEBI" id="CHEBI:18035"/>
        <dbReference type="ChEBI" id="CHEBI:28868"/>
        <dbReference type="EC" id="3.1.1.3"/>
    </reaction>
</comment>
<feature type="compositionally biased region" description="Basic and acidic residues" evidence="19">
    <location>
        <begin position="482"/>
        <end position="492"/>
    </location>
</feature>
<feature type="compositionally biased region" description="Basic and acidic residues" evidence="19">
    <location>
        <begin position="510"/>
        <end position="528"/>
    </location>
</feature>
<organism evidence="22">
    <name type="scientific">Rhodotorula toruloides</name>
    <name type="common">Yeast</name>
    <name type="synonym">Rhodosporidium toruloides</name>
    <dbReference type="NCBI Taxonomy" id="5286"/>
    <lineage>
        <taxon>Eukaryota</taxon>
        <taxon>Fungi</taxon>
        <taxon>Dikarya</taxon>
        <taxon>Basidiomycota</taxon>
        <taxon>Pucciniomycotina</taxon>
        <taxon>Microbotryomycetes</taxon>
        <taxon>Sporidiobolales</taxon>
        <taxon>Sporidiobolaceae</taxon>
        <taxon>Rhodotorula</taxon>
    </lineage>
</organism>
<evidence type="ECO:0000256" key="11">
    <source>
        <dbReference type="ARBA" id="ARBA00022968"/>
    </source>
</evidence>
<keyword evidence="15" id="KW-0472">Membrane</keyword>
<evidence type="ECO:0000256" key="2">
    <source>
        <dbReference type="ARBA" id="ARBA00004270"/>
    </source>
</evidence>
<evidence type="ECO:0000256" key="20">
    <source>
        <dbReference type="SAM" id="SignalP"/>
    </source>
</evidence>
<dbReference type="SUPFAM" id="SSF53474">
    <property type="entry name" value="alpha/beta-Hydrolases"/>
    <property type="match status" value="1"/>
</dbReference>
<evidence type="ECO:0000256" key="1">
    <source>
        <dbReference type="ARBA" id="ARBA00001024"/>
    </source>
</evidence>
<evidence type="ECO:0000256" key="14">
    <source>
        <dbReference type="ARBA" id="ARBA00023098"/>
    </source>
</evidence>
<reference evidence="22" key="1">
    <citation type="journal article" date="2014" name="Genome Announc.">
        <title>Draft genome sequence of Rhodosporidium toruloides CECT1137, an oleaginous yeast of biotechnological interest.</title>
        <authorList>
            <person name="Morin N."/>
            <person name="Calcas X."/>
            <person name="Devillers H."/>
            <person name="Durrens P."/>
            <person name="Sherman D.J."/>
            <person name="Nicaud J.-M."/>
            <person name="Neuveglise C."/>
        </authorList>
    </citation>
    <scope>NUCLEOTIDE SEQUENCE</scope>
    <source>
        <strain evidence="22">CECT1137</strain>
    </source>
</reference>
<dbReference type="GO" id="GO:0032585">
    <property type="term" value="C:multivesicular body membrane"/>
    <property type="evidence" value="ECO:0007669"/>
    <property type="project" value="UniProtKB-SubCell"/>
</dbReference>
<keyword evidence="12" id="KW-1133">Transmembrane helix</keyword>
<evidence type="ECO:0000256" key="12">
    <source>
        <dbReference type="ARBA" id="ARBA00022989"/>
    </source>
</evidence>
<dbReference type="PANTHER" id="PTHR47175">
    <property type="entry name" value="LIPASE ATG15-RELATED"/>
    <property type="match status" value="1"/>
</dbReference>
<comment type="function">
    <text evidence="17">Lipase which is essential for lysis of subvacuolar cytoplasm to vacuole targeted bodies and intravacuolar autophagic bodies. Involved in the lysis of intravacuolar multivesicular body (MVB) vesicles. The intravacuolar membrane disintegration by ATG15 is critical to life span extension.</text>
</comment>
<dbReference type="InterPro" id="IPR050805">
    <property type="entry name" value="ATG15_Lipase"/>
</dbReference>
<dbReference type="PROSITE" id="PS51257">
    <property type="entry name" value="PROKAR_LIPOPROTEIN"/>
    <property type="match status" value="1"/>
</dbReference>
<evidence type="ECO:0000256" key="15">
    <source>
        <dbReference type="ARBA" id="ARBA00023136"/>
    </source>
</evidence>
<accession>A0A061ASB8</accession>
<feature type="region of interest" description="Disordered" evidence="19">
    <location>
        <begin position="478"/>
        <end position="528"/>
    </location>
</feature>
<name>A0A061ASB8_RHOTO</name>
<keyword evidence="11" id="KW-0735">Signal-anchor</keyword>
<dbReference type="GO" id="GO:0034496">
    <property type="term" value="P:multivesicular body membrane disassembly"/>
    <property type="evidence" value="ECO:0007669"/>
    <property type="project" value="TreeGrafter"/>
</dbReference>
<dbReference type="PANTHER" id="PTHR47175:SF2">
    <property type="entry name" value="LIPASE ATG15-RELATED"/>
    <property type="match status" value="1"/>
</dbReference>
<evidence type="ECO:0000256" key="13">
    <source>
        <dbReference type="ARBA" id="ARBA00023006"/>
    </source>
</evidence>
<feature type="domain" description="Fungal lipase-type" evidence="21">
    <location>
        <begin position="284"/>
        <end position="323"/>
    </location>
</feature>
<gene>
    <name evidence="22" type="ORF">RHTO0S_03e07382g</name>
</gene>
<evidence type="ECO:0000256" key="18">
    <source>
        <dbReference type="ARBA" id="ARBA00029828"/>
    </source>
</evidence>
<proteinExistence type="inferred from homology"/>
<feature type="chain" id="PRO_5001598260" description="triacylglycerol lipase" evidence="20">
    <location>
        <begin position="19"/>
        <end position="528"/>
    </location>
</feature>
<dbReference type="OrthoDB" id="58570at2759"/>
<keyword evidence="16" id="KW-0325">Glycoprotein</keyword>
<dbReference type="Pfam" id="PF01764">
    <property type="entry name" value="Lipase_3"/>
    <property type="match status" value="1"/>
</dbReference>
<dbReference type="Gene3D" id="3.40.50.1820">
    <property type="entry name" value="alpha/beta hydrolase"/>
    <property type="match status" value="1"/>
</dbReference>
<dbReference type="EC" id="3.1.1.3" evidence="6"/>
<evidence type="ECO:0000256" key="17">
    <source>
        <dbReference type="ARBA" id="ARBA00024663"/>
    </source>
</evidence>
<feature type="signal peptide" evidence="20">
    <location>
        <begin position="1"/>
        <end position="18"/>
    </location>
</feature>
<dbReference type="GO" id="GO:0046461">
    <property type="term" value="P:neutral lipid catabolic process"/>
    <property type="evidence" value="ECO:0007669"/>
    <property type="project" value="TreeGrafter"/>
</dbReference>
<comment type="subcellular location">
    <subcellularLocation>
        <location evidence="3">Endosome</location>
        <location evidence="3">Multivesicular body membrane</location>
        <topology evidence="3">Single-pass type II membrane protein</topology>
    </subcellularLocation>
    <subcellularLocation>
        <location evidence="2">Prevacuolar compartment membrane</location>
        <topology evidence="2">Single-pass type II membrane protein</topology>
    </subcellularLocation>
</comment>
<comment type="similarity">
    <text evidence="4">Belongs to the AB hydrolase superfamily. Lipase family.</text>
</comment>
<feature type="region of interest" description="Disordered" evidence="19">
    <location>
        <begin position="343"/>
        <end position="374"/>
    </location>
</feature>